<dbReference type="EMBL" id="BRXX01000284">
    <property type="protein sequence ID" value="GMI02457.1"/>
    <property type="molecule type" value="Genomic_DNA"/>
</dbReference>
<protein>
    <submittedName>
        <fullName evidence="2">Uncharacterized protein</fullName>
    </submittedName>
</protein>
<name>A0A9W7C5V5_9STRA</name>
<dbReference type="Proteomes" id="UP001165160">
    <property type="component" value="Unassembled WGS sequence"/>
</dbReference>
<gene>
    <name evidence="2" type="ORF">TrVE_jg11958</name>
</gene>
<evidence type="ECO:0000313" key="3">
    <source>
        <dbReference type="Proteomes" id="UP001165160"/>
    </source>
</evidence>
<accession>A0A9W7C5V5</accession>
<sequence length="162" mass="17913">MDRDRFTAMHEEMEKDCSDAQLQESITFFQQAAMARRMTKGGGKVAKPTPARTEPPPGQASTPPGQVNPPFMTTADRKMSMAGSANQDQEKHNLARLLTGSVLKALGWEGWDRENVMELAGHFDSFIANSGVNVDDTVSKWYEASFPTQGMAEKAKEGKRQF</sequence>
<keyword evidence="3" id="KW-1185">Reference proteome</keyword>
<feature type="non-terminal residue" evidence="2">
    <location>
        <position position="162"/>
    </location>
</feature>
<evidence type="ECO:0000313" key="2">
    <source>
        <dbReference type="EMBL" id="GMI02457.1"/>
    </source>
</evidence>
<feature type="region of interest" description="Disordered" evidence="1">
    <location>
        <begin position="37"/>
        <end position="73"/>
    </location>
</feature>
<evidence type="ECO:0000256" key="1">
    <source>
        <dbReference type="SAM" id="MobiDB-lite"/>
    </source>
</evidence>
<dbReference type="AlphaFoldDB" id="A0A9W7C5V5"/>
<organism evidence="2 3">
    <name type="scientific">Triparma verrucosa</name>
    <dbReference type="NCBI Taxonomy" id="1606542"/>
    <lineage>
        <taxon>Eukaryota</taxon>
        <taxon>Sar</taxon>
        <taxon>Stramenopiles</taxon>
        <taxon>Ochrophyta</taxon>
        <taxon>Bolidophyceae</taxon>
        <taxon>Parmales</taxon>
        <taxon>Triparmaceae</taxon>
        <taxon>Triparma</taxon>
    </lineage>
</organism>
<reference evidence="3" key="1">
    <citation type="journal article" date="2023" name="Commun. Biol.">
        <title>Genome analysis of Parmales, the sister group of diatoms, reveals the evolutionary specialization of diatoms from phago-mixotrophs to photoautotrophs.</title>
        <authorList>
            <person name="Ban H."/>
            <person name="Sato S."/>
            <person name="Yoshikawa S."/>
            <person name="Yamada K."/>
            <person name="Nakamura Y."/>
            <person name="Ichinomiya M."/>
            <person name="Sato N."/>
            <person name="Blanc-Mathieu R."/>
            <person name="Endo H."/>
            <person name="Kuwata A."/>
            <person name="Ogata H."/>
        </authorList>
    </citation>
    <scope>NUCLEOTIDE SEQUENCE [LARGE SCALE GENOMIC DNA]</scope>
    <source>
        <strain evidence="3">NIES 3699</strain>
    </source>
</reference>
<proteinExistence type="predicted"/>
<comment type="caution">
    <text evidence="2">The sequence shown here is derived from an EMBL/GenBank/DDBJ whole genome shotgun (WGS) entry which is preliminary data.</text>
</comment>